<feature type="chain" id="PRO_5035968962" description="Dirigent protein" evidence="4">
    <location>
        <begin position="22"/>
        <end position="185"/>
    </location>
</feature>
<dbReference type="EMBL" id="JAEFBK010000008">
    <property type="protein sequence ID" value="KAG7577126.1"/>
    <property type="molecule type" value="Genomic_DNA"/>
</dbReference>
<comment type="caution">
    <text evidence="5">The sequence shown here is derived from an EMBL/GenBank/DDBJ whole genome shotgun (WGS) entry which is preliminary data.</text>
</comment>
<comment type="subcellular location">
    <subcellularLocation>
        <location evidence="4">Secreted</location>
        <location evidence="4">Extracellular space</location>
        <location evidence="4">Apoplast</location>
    </subcellularLocation>
</comment>
<dbReference type="GO" id="GO:0048046">
    <property type="term" value="C:apoplast"/>
    <property type="evidence" value="ECO:0007669"/>
    <property type="project" value="UniProtKB-SubCell"/>
</dbReference>
<organism evidence="5 6">
    <name type="scientific">Arabidopsis thaliana x Arabidopsis arenosa</name>
    <dbReference type="NCBI Taxonomy" id="1240361"/>
    <lineage>
        <taxon>Eukaryota</taxon>
        <taxon>Viridiplantae</taxon>
        <taxon>Streptophyta</taxon>
        <taxon>Embryophyta</taxon>
        <taxon>Tracheophyta</taxon>
        <taxon>Spermatophyta</taxon>
        <taxon>Magnoliopsida</taxon>
        <taxon>eudicotyledons</taxon>
        <taxon>Gunneridae</taxon>
        <taxon>Pentapetalae</taxon>
        <taxon>rosids</taxon>
        <taxon>malvids</taxon>
        <taxon>Brassicales</taxon>
        <taxon>Brassicaceae</taxon>
        <taxon>Camelineae</taxon>
        <taxon>Arabidopsis</taxon>
    </lineage>
</organism>
<gene>
    <name evidence="5" type="ORF">ISN45_Aa03g014300</name>
</gene>
<proteinExistence type="inferred from homology"/>
<dbReference type="Proteomes" id="UP000694240">
    <property type="component" value="Chromosome 8"/>
</dbReference>
<keyword evidence="4" id="KW-0732">Signal</keyword>
<comment type="function">
    <text evidence="4">Dirigent proteins impart stereoselectivity on the phenoxy radical-coupling reaction, yielding optically active lignans from two molecules of coniferyl alcohol in the biosynthesis of lignans, flavonolignans, and alkaloids and thus plays a central role in plant secondary metabolism.</text>
</comment>
<reference evidence="5 6" key="1">
    <citation type="submission" date="2020-12" db="EMBL/GenBank/DDBJ databases">
        <title>Concerted genomic and epigenomic changes stabilize Arabidopsis allopolyploids.</title>
        <authorList>
            <person name="Chen Z."/>
        </authorList>
    </citation>
    <scope>NUCLEOTIDE SEQUENCE [LARGE SCALE GENOMIC DNA]</scope>
    <source>
        <strain evidence="5">Allo738</strain>
        <tissue evidence="5">Leaf</tissue>
    </source>
</reference>
<accession>A0A8T2AT53</accession>
<dbReference type="Gene3D" id="2.40.480.10">
    <property type="entry name" value="Allene oxide cyclase-like"/>
    <property type="match status" value="1"/>
</dbReference>
<evidence type="ECO:0000313" key="6">
    <source>
        <dbReference type="Proteomes" id="UP000694240"/>
    </source>
</evidence>
<dbReference type="InterPro" id="IPR004265">
    <property type="entry name" value="Dirigent"/>
</dbReference>
<keyword evidence="6" id="KW-1185">Reference proteome</keyword>
<keyword evidence="3 4" id="KW-0964">Secreted</keyword>
<dbReference type="GO" id="GO:0009699">
    <property type="term" value="P:phenylpropanoid biosynthetic process"/>
    <property type="evidence" value="ECO:0007669"/>
    <property type="project" value="UniProtKB-ARBA"/>
</dbReference>
<protein>
    <recommendedName>
        <fullName evidence="4">Dirigent protein</fullName>
    </recommendedName>
</protein>
<comment type="subunit">
    <text evidence="2 4">Homodimer.</text>
</comment>
<name>A0A8T2AT53_9BRAS</name>
<comment type="similarity">
    <text evidence="1 4">Belongs to the plant dirigent protein family.</text>
</comment>
<sequence length="185" mass="20242">MTKLILILAAQILIFAAVASAGDLGRTMNGKHLGPYKKEKFTHLRVYWHNSVNGRNPSSVMIQQPVLNSSSLFGAITMMDDPLTLDVPRNSTVVGQAQGMYAAAAQGEIGFLMVMNFAFTTGKYNGSTITILGRNVVMSKVREMPVVGGSEIFRFARGYVEARTKSIDLKAGVAIVEYNCYILHY</sequence>
<keyword evidence="4" id="KW-0052">Apoplast</keyword>
<dbReference type="PANTHER" id="PTHR21495">
    <property type="entry name" value="NUCLEOPORIN-RELATED"/>
    <property type="match status" value="1"/>
</dbReference>
<evidence type="ECO:0000256" key="4">
    <source>
        <dbReference type="RuleBase" id="RU363099"/>
    </source>
</evidence>
<dbReference type="InterPro" id="IPR044859">
    <property type="entry name" value="Allene_oxi_cyc_Dirigent"/>
</dbReference>
<dbReference type="AlphaFoldDB" id="A0A8T2AT53"/>
<evidence type="ECO:0000256" key="1">
    <source>
        <dbReference type="ARBA" id="ARBA00010746"/>
    </source>
</evidence>
<evidence type="ECO:0000256" key="3">
    <source>
        <dbReference type="ARBA" id="ARBA00022525"/>
    </source>
</evidence>
<evidence type="ECO:0000313" key="5">
    <source>
        <dbReference type="EMBL" id="KAG7577126.1"/>
    </source>
</evidence>
<evidence type="ECO:0000256" key="2">
    <source>
        <dbReference type="ARBA" id="ARBA00011738"/>
    </source>
</evidence>
<feature type="signal peptide" evidence="4">
    <location>
        <begin position="1"/>
        <end position="21"/>
    </location>
</feature>
<dbReference type="Pfam" id="PF03018">
    <property type="entry name" value="Dirigent"/>
    <property type="match status" value="1"/>
</dbReference>